<gene>
    <name evidence="1" type="ORF">F4561_005375</name>
</gene>
<dbReference type="EMBL" id="JACHJT010000001">
    <property type="protein sequence ID" value="MBB4934555.1"/>
    <property type="molecule type" value="Genomic_DNA"/>
</dbReference>
<sequence length="130" mass="13882">MGRGGKRVRRLVAGGQTFLWTVRHEHQEHGGGYRGCRETLAIRLLSSNGRLLIVFHASLGRLVPDGYLHSGAVRTSGGAVHNLHAPGTVRTLLDEACAVGWRPEGSAATELDGWTLLDNVASRGGRVPPA</sequence>
<evidence type="ECO:0000313" key="2">
    <source>
        <dbReference type="Proteomes" id="UP000523007"/>
    </source>
</evidence>
<evidence type="ECO:0000313" key="1">
    <source>
        <dbReference type="EMBL" id="MBB4934555.1"/>
    </source>
</evidence>
<dbReference type="RefSeq" id="WP_184582716.1">
    <property type="nucleotide sequence ID" value="NZ_JACHJT010000001.1"/>
</dbReference>
<dbReference type="AlphaFoldDB" id="A0A7W7RM69"/>
<dbReference type="Proteomes" id="UP000523007">
    <property type="component" value="Unassembled WGS sequence"/>
</dbReference>
<keyword evidence="2" id="KW-1185">Reference proteome</keyword>
<proteinExistence type="predicted"/>
<name>A0A7W7RM69_9ACTN</name>
<accession>A0A7W7RM69</accession>
<reference evidence="1 2" key="1">
    <citation type="submission" date="2020-08" db="EMBL/GenBank/DDBJ databases">
        <title>Sequencing the genomes of 1000 actinobacteria strains.</title>
        <authorList>
            <person name="Klenk H.-P."/>
        </authorList>
    </citation>
    <scope>NUCLEOTIDE SEQUENCE [LARGE SCALE GENOMIC DNA]</scope>
    <source>
        <strain evidence="1 2">DSM 102030</strain>
    </source>
</reference>
<protein>
    <submittedName>
        <fullName evidence="1">Uncharacterized protein</fullName>
    </submittedName>
</protein>
<comment type="caution">
    <text evidence="1">The sequence shown here is derived from an EMBL/GenBank/DDBJ whole genome shotgun (WGS) entry which is preliminary data.</text>
</comment>
<organism evidence="1 2">
    <name type="scientific">Lipingzhangella halophila</name>
    <dbReference type="NCBI Taxonomy" id="1783352"/>
    <lineage>
        <taxon>Bacteria</taxon>
        <taxon>Bacillati</taxon>
        <taxon>Actinomycetota</taxon>
        <taxon>Actinomycetes</taxon>
        <taxon>Streptosporangiales</taxon>
        <taxon>Nocardiopsidaceae</taxon>
        <taxon>Lipingzhangella</taxon>
    </lineage>
</organism>